<feature type="site" description="Transition state stabilizer" evidence="4">
    <location>
        <position position="25"/>
    </location>
</feature>
<evidence type="ECO:0000313" key="5">
    <source>
        <dbReference type="EMBL" id="HIX48250.1"/>
    </source>
</evidence>
<proteinExistence type="inferred from homology"/>
<keyword evidence="1 4" id="KW-0808">Transferase</keyword>
<dbReference type="InterPro" id="IPR001228">
    <property type="entry name" value="IspD"/>
</dbReference>
<dbReference type="EMBL" id="DXFA01000084">
    <property type="protein sequence ID" value="HIX48250.1"/>
    <property type="molecule type" value="Genomic_DNA"/>
</dbReference>
<dbReference type="EC" id="2.7.7.60" evidence="4"/>
<dbReference type="InterPro" id="IPR034683">
    <property type="entry name" value="IspD/TarI"/>
</dbReference>
<evidence type="ECO:0000256" key="3">
    <source>
        <dbReference type="ARBA" id="ARBA00023229"/>
    </source>
</evidence>
<evidence type="ECO:0000256" key="2">
    <source>
        <dbReference type="ARBA" id="ARBA00022695"/>
    </source>
</evidence>
<dbReference type="FunFam" id="3.90.550.10:FF:000003">
    <property type="entry name" value="2-C-methyl-D-erythritol 4-phosphate cytidylyltransferase"/>
    <property type="match status" value="1"/>
</dbReference>
<name>A0A9D2ASG8_9FIRM</name>
<accession>A0A9D2ASG8</accession>
<comment type="similarity">
    <text evidence="4">Belongs to the IspD/TarI cytidylyltransferase family. IspD subfamily.</text>
</comment>
<dbReference type="CDD" id="cd02516">
    <property type="entry name" value="CDP-ME_synthetase"/>
    <property type="match status" value="1"/>
</dbReference>
<feature type="site" description="Positions MEP for the nucleophilic attack" evidence="4">
    <location>
        <position position="215"/>
    </location>
</feature>
<comment type="pathway">
    <text evidence="4">Isoprenoid biosynthesis; isopentenyl diphosphate biosynthesis via DXP pathway; isopentenyl diphosphate from 1-deoxy-D-xylulose 5-phosphate: step 2/6.</text>
</comment>
<feature type="site" description="Transition state stabilizer" evidence="4">
    <location>
        <position position="18"/>
    </location>
</feature>
<keyword evidence="3 4" id="KW-0414">Isoprene biosynthesis</keyword>
<dbReference type="GO" id="GO:0050518">
    <property type="term" value="F:2-C-methyl-D-erythritol 4-phosphate cytidylyltransferase activity"/>
    <property type="evidence" value="ECO:0007669"/>
    <property type="project" value="UniProtKB-UniRule"/>
</dbReference>
<keyword evidence="2 4" id="KW-0548">Nucleotidyltransferase</keyword>
<dbReference type="NCBIfam" id="TIGR00453">
    <property type="entry name" value="ispD"/>
    <property type="match status" value="1"/>
</dbReference>
<feature type="site" description="Positions MEP for the nucleophilic attack" evidence="4">
    <location>
        <position position="157"/>
    </location>
</feature>
<dbReference type="GO" id="GO:0019288">
    <property type="term" value="P:isopentenyl diphosphate biosynthetic process, methylerythritol 4-phosphate pathway"/>
    <property type="evidence" value="ECO:0007669"/>
    <property type="project" value="UniProtKB-UniRule"/>
</dbReference>
<gene>
    <name evidence="4 5" type="primary">ispD</name>
    <name evidence="5" type="ORF">H9981_04465</name>
</gene>
<dbReference type="AlphaFoldDB" id="A0A9D2ASG8"/>
<dbReference type="PANTHER" id="PTHR32125:SF4">
    <property type="entry name" value="2-C-METHYL-D-ERYTHRITOL 4-PHOSPHATE CYTIDYLYLTRANSFERASE, CHLOROPLASTIC"/>
    <property type="match status" value="1"/>
</dbReference>
<dbReference type="Pfam" id="PF01128">
    <property type="entry name" value="IspD"/>
    <property type="match status" value="1"/>
</dbReference>
<evidence type="ECO:0000256" key="1">
    <source>
        <dbReference type="ARBA" id="ARBA00022679"/>
    </source>
</evidence>
<comment type="caution">
    <text evidence="5">The sequence shown here is derived from an EMBL/GenBank/DDBJ whole genome shotgun (WGS) entry which is preliminary data.</text>
</comment>
<dbReference type="Proteomes" id="UP000824243">
    <property type="component" value="Unassembled WGS sequence"/>
</dbReference>
<comment type="catalytic activity">
    <reaction evidence="4">
        <text>2-C-methyl-D-erythritol 4-phosphate + CTP + H(+) = 4-CDP-2-C-methyl-D-erythritol + diphosphate</text>
        <dbReference type="Rhea" id="RHEA:13429"/>
        <dbReference type="ChEBI" id="CHEBI:15378"/>
        <dbReference type="ChEBI" id="CHEBI:33019"/>
        <dbReference type="ChEBI" id="CHEBI:37563"/>
        <dbReference type="ChEBI" id="CHEBI:57823"/>
        <dbReference type="ChEBI" id="CHEBI:58262"/>
        <dbReference type="EC" id="2.7.7.60"/>
    </reaction>
</comment>
<dbReference type="Gene3D" id="3.90.550.10">
    <property type="entry name" value="Spore Coat Polysaccharide Biosynthesis Protein SpsA, Chain A"/>
    <property type="match status" value="1"/>
</dbReference>
<protein>
    <recommendedName>
        <fullName evidence="4">2-C-methyl-D-erythritol 4-phosphate cytidylyltransferase</fullName>
        <ecNumber evidence="4">2.7.7.60</ecNumber>
    </recommendedName>
    <alternativeName>
        <fullName evidence="4">4-diphosphocytidyl-2C-methyl-D-erythritol synthase</fullName>
    </alternativeName>
    <alternativeName>
        <fullName evidence="4">MEP cytidylyltransferase</fullName>
        <shortName evidence="4">MCT</shortName>
    </alternativeName>
</protein>
<dbReference type="SUPFAM" id="SSF53448">
    <property type="entry name" value="Nucleotide-diphospho-sugar transferases"/>
    <property type="match status" value="1"/>
</dbReference>
<dbReference type="InterPro" id="IPR050088">
    <property type="entry name" value="IspD/TarI_cytidylyltransf_bact"/>
</dbReference>
<evidence type="ECO:0000256" key="4">
    <source>
        <dbReference type="HAMAP-Rule" id="MF_00108"/>
    </source>
</evidence>
<sequence length="233" mass="26094">MEKKFCTAIVLAGGSGKRMGTKVHKQYLLMGGRPVLYYSLKAFEDSELIDEVILVTGSGEEEYCRKEIIDRYGLSKVKKIVSGGAERYDSVWNGLQEAKADGFVFIHDGARPFVDEEIIRRGYECVSADRACVAGMPAKDTVKIADENGFVADTPDRSRVWIVQTPQVFETALVKEAYRLLMEKGHPAVTDDAMVVEQMLDFPIRLFQGSYENIKITTPEDLGTAEGFLKNRY</sequence>
<comment type="function">
    <text evidence="4">Catalyzes the formation of 4-diphosphocytidyl-2-C-methyl-D-erythritol from CTP and 2-C-methyl-D-erythritol 4-phosphate (MEP).</text>
</comment>
<dbReference type="HAMAP" id="MF_00108">
    <property type="entry name" value="IspD"/>
    <property type="match status" value="1"/>
</dbReference>
<dbReference type="InterPro" id="IPR029044">
    <property type="entry name" value="Nucleotide-diphossugar_trans"/>
</dbReference>
<reference evidence="5" key="1">
    <citation type="journal article" date="2021" name="PeerJ">
        <title>Extensive microbial diversity within the chicken gut microbiome revealed by metagenomics and culture.</title>
        <authorList>
            <person name="Gilroy R."/>
            <person name="Ravi A."/>
            <person name="Getino M."/>
            <person name="Pursley I."/>
            <person name="Horton D.L."/>
            <person name="Alikhan N.F."/>
            <person name="Baker D."/>
            <person name="Gharbi K."/>
            <person name="Hall N."/>
            <person name="Watson M."/>
            <person name="Adriaenssens E.M."/>
            <person name="Foster-Nyarko E."/>
            <person name="Jarju S."/>
            <person name="Secka A."/>
            <person name="Antonio M."/>
            <person name="Oren A."/>
            <person name="Chaudhuri R.R."/>
            <person name="La Ragione R."/>
            <person name="Hildebrand F."/>
            <person name="Pallen M.J."/>
        </authorList>
    </citation>
    <scope>NUCLEOTIDE SEQUENCE</scope>
    <source>
        <strain evidence="5">ChiSjej5B23-15282</strain>
    </source>
</reference>
<reference evidence="5" key="2">
    <citation type="submission" date="2021-04" db="EMBL/GenBank/DDBJ databases">
        <authorList>
            <person name="Gilroy R."/>
        </authorList>
    </citation>
    <scope>NUCLEOTIDE SEQUENCE</scope>
    <source>
        <strain evidence="5">ChiSjej5B23-15282</strain>
    </source>
</reference>
<organism evidence="5 6">
    <name type="scientific">Candidatus Mediterraneibacter caccavium</name>
    <dbReference type="NCBI Taxonomy" id="2838661"/>
    <lineage>
        <taxon>Bacteria</taxon>
        <taxon>Bacillati</taxon>
        <taxon>Bacillota</taxon>
        <taxon>Clostridia</taxon>
        <taxon>Lachnospirales</taxon>
        <taxon>Lachnospiraceae</taxon>
        <taxon>Mediterraneibacter</taxon>
    </lineage>
</organism>
<dbReference type="PANTHER" id="PTHR32125">
    <property type="entry name" value="2-C-METHYL-D-ERYTHRITOL 4-PHOSPHATE CYTIDYLYLTRANSFERASE, CHLOROPLASTIC"/>
    <property type="match status" value="1"/>
</dbReference>
<evidence type="ECO:0000313" key="6">
    <source>
        <dbReference type="Proteomes" id="UP000824243"/>
    </source>
</evidence>